<dbReference type="PANTHER" id="PTHR24260:SF143">
    <property type="entry name" value="SERINE PROTEASE GD-LIKE PROTEIN"/>
    <property type="match status" value="1"/>
</dbReference>
<dbReference type="InterPro" id="IPR031986">
    <property type="entry name" value="GD_N"/>
</dbReference>
<evidence type="ECO:0000256" key="6">
    <source>
        <dbReference type="ARBA" id="ARBA00022825"/>
    </source>
</evidence>
<dbReference type="Proteomes" id="UP001153636">
    <property type="component" value="Chromosome 6"/>
</dbReference>
<dbReference type="CDD" id="cd00190">
    <property type="entry name" value="Tryp_SPc"/>
    <property type="match status" value="1"/>
</dbReference>
<keyword evidence="4 11" id="KW-0732">Signal</keyword>
<dbReference type="InterPro" id="IPR009003">
    <property type="entry name" value="Peptidase_S1_PA"/>
</dbReference>
<dbReference type="SUPFAM" id="SSF50494">
    <property type="entry name" value="Trypsin-like serine proteases"/>
    <property type="match status" value="1"/>
</dbReference>
<dbReference type="InterPro" id="IPR018114">
    <property type="entry name" value="TRYPSIN_HIS"/>
</dbReference>
<dbReference type="Pfam" id="PF00089">
    <property type="entry name" value="Trypsin"/>
    <property type="match status" value="1"/>
</dbReference>
<comment type="subcellular location">
    <subcellularLocation>
        <location evidence="1">Secreted</location>
    </subcellularLocation>
</comment>
<dbReference type="PANTHER" id="PTHR24260">
    <property type="match status" value="1"/>
</dbReference>
<protein>
    <recommendedName>
        <fullName evidence="12">Peptidase S1 domain-containing protein</fullName>
    </recommendedName>
</protein>
<dbReference type="GO" id="GO:0005576">
    <property type="term" value="C:extracellular region"/>
    <property type="evidence" value="ECO:0007669"/>
    <property type="project" value="UniProtKB-SubCell"/>
</dbReference>
<dbReference type="FunFam" id="2.40.10.10:FF:000146">
    <property type="entry name" value="Serine protease 53"/>
    <property type="match status" value="1"/>
</dbReference>
<feature type="compositionally biased region" description="Polar residues" evidence="10">
    <location>
        <begin position="237"/>
        <end position="260"/>
    </location>
</feature>
<keyword evidence="2" id="KW-0964">Secreted</keyword>
<proteinExistence type="predicted"/>
<dbReference type="Pfam" id="PF16030">
    <property type="entry name" value="GD_N"/>
    <property type="match status" value="1"/>
</dbReference>
<dbReference type="GO" id="GO:0006508">
    <property type="term" value="P:proteolysis"/>
    <property type="evidence" value="ECO:0007669"/>
    <property type="project" value="UniProtKB-KW"/>
</dbReference>
<dbReference type="InterPro" id="IPR001254">
    <property type="entry name" value="Trypsin_dom"/>
</dbReference>
<evidence type="ECO:0000256" key="10">
    <source>
        <dbReference type="SAM" id="MobiDB-lite"/>
    </source>
</evidence>
<keyword evidence="6 9" id="KW-0720">Serine protease</keyword>
<evidence type="ECO:0000256" key="3">
    <source>
        <dbReference type="ARBA" id="ARBA00022670"/>
    </source>
</evidence>
<evidence type="ECO:0000256" key="1">
    <source>
        <dbReference type="ARBA" id="ARBA00004613"/>
    </source>
</evidence>
<keyword evidence="5 9" id="KW-0378">Hydrolase</keyword>
<accession>A0A9P0D4P0</accession>
<dbReference type="InterPro" id="IPR051333">
    <property type="entry name" value="CLIP_Serine_Protease"/>
</dbReference>
<feature type="region of interest" description="Disordered" evidence="10">
    <location>
        <begin position="196"/>
        <end position="277"/>
    </location>
</feature>
<evidence type="ECO:0000256" key="5">
    <source>
        <dbReference type="ARBA" id="ARBA00022801"/>
    </source>
</evidence>
<evidence type="ECO:0000256" key="2">
    <source>
        <dbReference type="ARBA" id="ARBA00022525"/>
    </source>
</evidence>
<keyword evidence="3 9" id="KW-0645">Protease</keyword>
<evidence type="ECO:0000256" key="9">
    <source>
        <dbReference type="RuleBase" id="RU363034"/>
    </source>
</evidence>
<feature type="compositionally biased region" description="Basic and acidic residues" evidence="10">
    <location>
        <begin position="387"/>
        <end position="402"/>
    </location>
</feature>
<dbReference type="InterPro" id="IPR043504">
    <property type="entry name" value="Peptidase_S1_PA_chymotrypsin"/>
</dbReference>
<dbReference type="InterPro" id="IPR033116">
    <property type="entry name" value="TRYPSIN_SER"/>
</dbReference>
<dbReference type="GO" id="GO:0004252">
    <property type="term" value="F:serine-type endopeptidase activity"/>
    <property type="evidence" value="ECO:0007669"/>
    <property type="project" value="InterPro"/>
</dbReference>
<dbReference type="PRINTS" id="PR00722">
    <property type="entry name" value="CHYMOTRYPSIN"/>
</dbReference>
<evidence type="ECO:0000256" key="4">
    <source>
        <dbReference type="ARBA" id="ARBA00022729"/>
    </source>
</evidence>
<feature type="compositionally biased region" description="Polar residues" evidence="10">
    <location>
        <begin position="196"/>
        <end position="222"/>
    </location>
</feature>
<dbReference type="Gene3D" id="2.40.10.10">
    <property type="entry name" value="Trypsin-like serine proteases"/>
    <property type="match status" value="1"/>
</dbReference>
<dbReference type="PROSITE" id="PS50240">
    <property type="entry name" value="TRYPSIN_DOM"/>
    <property type="match status" value="1"/>
</dbReference>
<reference evidence="13" key="1">
    <citation type="submission" date="2022-01" db="EMBL/GenBank/DDBJ databases">
        <authorList>
            <person name="King R."/>
        </authorList>
    </citation>
    <scope>NUCLEOTIDE SEQUENCE</scope>
</reference>
<evidence type="ECO:0000259" key="12">
    <source>
        <dbReference type="PROSITE" id="PS50240"/>
    </source>
</evidence>
<organism evidence="13 14">
    <name type="scientific">Psylliodes chrysocephalus</name>
    <dbReference type="NCBI Taxonomy" id="3402493"/>
    <lineage>
        <taxon>Eukaryota</taxon>
        <taxon>Metazoa</taxon>
        <taxon>Ecdysozoa</taxon>
        <taxon>Arthropoda</taxon>
        <taxon>Hexapoda</taxon>
        <taxon>Insecta</taxon>
        <taxon>Pterygota</taxon>
        <taxon>Neoptera</taxon>
        <taxon>Endopterygota</taxon>
        <taxon>Coleoptera</taxon>
        <taxon>Polyphaga</taxon>
        <taxon>Cucujiformia</taxon>
        <taxon>Chrysomeloidea</taxon>
        <taxon>Chrysomelidae</taxon>
        <taxon>Galerucinae</taxon>
        <taxon>Alticini</taxon>
        <taxon>Psylliodes</taxon>
    </lineage>
</organism>
<dbReference type="OrthoDB" id="6147874at2759"/>
<evidence type="ECO:0000313" key="13">
    <source>
        <dbReference type="EMBL" id="CAH1111809.1"/>
    </source>
</evidence>
<feature type="signal peptide" evidence="11">
    <location>
        <begin position="1"/>
        <end position="18"/>
    </location>
</feature>
<evidence type="ECO:0000256" key="11">
    <source>
        <dbReference type="SAM" id="SignalP"/>
    </source>
</evidence>
<feature type="region of interest" description="Disordered" evidence="10">
    <location>
        <begin position="318"/>
        <end position="428"/>
    </location>
</feature>
<dbReference type="SMART" id="SM00020">
    <property type="entry name" value="Tryp_SPc"/>
    <property type="match status" value="1"/>
</dbReference>
<evidence type="ECO:0000256" key="7">
    <source>
        <dbReference type="ARBA" id="ARBA00023145"/>
    </source>
</evidence>
<dbReference type="AlphaFoldDB" id="A0A9P0D4P0"/>
<feature type="domain" description="Peptidase S1" evidence="12">
    <location>
        <begin position="437"/>
        <end position="692"/>
    </location>
</feature>
<dbReference type="EMBL" id="OV651818">
    <property type="protein sequence ID" value="CAH1111809.1"/>
    <property type="molecule type" value="Genomic_DNA"/>
</dbReference>
<feature type="chain" id="PRO_5040156570" description="Peptidase S1 domain-containing protein" evidence="11">
    <location>
        <begin position="19"/>
        <end position="693"/>
    </location>
</feature>
<gene>
    <name evidence="13" type="ORF">PSYICH_LOCUS12486</name>
</gene>
<feature type="compositionally biased region" description="Polar residues" evidence="10">
    <location>
        <begin position="343"/>
        <end position="383"/>
    </location>
</feature>
<dbReference type="PROSITE" id="PS00134">
    <property type="entry name" value="TRYPSIN_HIS"/>
    <property type="match status" value="1"/>
</dbReference>
<sequence>MNIPFLALLALLSREAFAQELSSPCPGVFNYEARMEKDKWYGVITARTAEELSGVWITVKLDTKAELLGNWFGETYSTDNQEFRISNPEYILEAGPPVSIRFFVRYNQSKKVPQVQVIRLNGKTICSEDNEFKPSTPKLHISKPNIYKQPSIGAGLSYEPSSTNLHSDVTTINIPSTSHIISTGHNSFTRPHIISSTEDNSFNNPYGSLSTIGNSNEASRVSDSYKRPSSSSIGSSNQPPRNSYNYRPSPSTIGSSNQPHRVSDSYRPASGAGLGDSYSNQYGSSGFQIINSKPSVGQDPYKSLGGLMAQDSFGTPYGGSIAGNSRESQNYDKNKHPVGSFSVEGNSQSINGNNTPYVRPSENNNSPRPSQDVNSVSTTSNKGNRNRVHDSDEDFFHGDFNVDKPSSSSSLRPRPAGPDSSKPLECGTVAYRPRPLITNGQDTVPGEWPWHAAIYHTKGIHLVYICGASLISDKFVLTAAHCVTKPRSNKMVESNSILVYFGKYNLKTFGPETQDRDITEIYVHPDFNSTVYYNDIAILKLSRPIEITDFVRPCCLWSEDTNLETVVEKQGTVIGWGFDENKKISEKLMQAKMPIVSTINCIYSNRDFFAKFTFDKNFCAGFLNGTSVCNGDSGGSMVFPKRGTSGHSTVWQIRGIVSVGVALQSEGVCDTSQYVIFTDVAKHLSWINQILKN</sequence>
<evidence type="ECO:0000256" key="8">
    <source>
        <dbReference type="ARBA" id="ARBA00023157"/>
    </source>
</evidence>
<dbReference type="InterPro" id="IPR001314">
    <property type="entry name" value="Peptidase_S1A"/>
</dbReference>
<name>A0A9P0D4P0_9CUCU</name>
<keyword evidence="8" id="KW-1015">Disulfide bond</keyword>
<dbReference type="PROSITE" id="PS00135">
    <property type="entry name" value="TRYPSIN_SER"/>
    <property type="match status" value="1"/>
</dbReference>
<keyword evidence="14" id="KW-1185">Reference proteome</keyword>
<evidence type="ECO:0000313" key="14">
    <source>
        <dbReference type="Proteomes" id="UP001153636"/>
    </source>
</evidence>
<keyword evidence="7" id="KW-0865">Zymogen</keyword>